<name>A0A5C4JPU0_9HYPH</name>
<dbReference type="Proteomes" id="UP000307874">
    <property type="component" value="Unassembled WGS sequence"/>
</dbReference>
<reference evidence="2 3" key="1">
    <citation type="submission" date="2019-05" db="EMBL/GenBank/DDBJ databases">
        <authorList>
            <person name="Lee S.D."/>
        </authorList>
    </citation>
    <scope>NUCLEOTIDE SEQUENCE [LARGE SCALE GENOMIC DNA]</scope>
    <source>
        <strain evidence="2 3">GH2-6</strain>
    </source>
</reference>
<evidence type="ECO:0000259" key="1">
    <source>
        <dbReference type="PROSITE" id="PS51819"/>
    </source>
</evidence>
<feature type="domain" description="VOC" evidence="1">
    <location>
        <begin position="6"/>
        <end position="131"/>
    </location>
</feature>
<dbReference type="InterPro" id="IPR037523">
    <property type="entry name" value="VOC_core"/>
</dbReference>
<comment type="caution">
    <text evidence="2">The sequence shown here is derived from an EMBL/GenBank/DDBJ whole genome shotgun (WGS) entry which is preliminary data.</text>
</comment>
<dbReference type="PANTHER" id="PTHR36503">
    <property type="entry name" value="BLR2520 PROTEIN"/>
    <property type="match status" value="1"/>
</dbReference>
<dbReference type="SUPFAM" id="SSF54593">
    <property type="entry name" value="Glyoxalase/Bleomycin resistance protein/Dihydroxybiphenyl dioxygenase"/>
    <property type="match status" value="1"/>
</dbReference>
<sequence>MPLQRRISMITLGVDDLPAATAFYERLGWKRSSASQEGVSFFGLDGIVLGLFGRRALADDAGLSDIPEERPAFSGVALAYNVGSPAAVDETIAFAAQCGATVVKPGEAVFWGGYSGYFADPEGHLWEVAYNPFSPLDADGRMTLPD</sequence>
<dbReference type="PANTHER" id="PTHR36503:SF1">
    <property type="entry name" value="BLR2520 PROTEIN"/>
    <property type="match status" value="1"/>
</dbReference>
<dbReference type="PROSITE" id="PS51819">
    <property type="entry name" value="VOC"/>
    <property type="match status" value="1"/>
</dbReference>
<protein>
    <submittedName>
        <fullName evidence="2">VOC family protein</fullName>
    </submittedName>
</protein>
<dbReference type="Gene3D" id="3.10.180.10">
    <property type="entry name" value="2,3-Dihydroxybiphenyl 1,2-Dioxygenase, domain 1"/>
    <property type="match status" value="1"/>
</dbReference>
<gene>
    <name evidence="2" type="ORF">FF124_16850</name>
</gene>
<proteinExistence type="predicted"/>
<dbReference type="Pfam" id="PF00903">
    <property type="entry name" value="Glyoxalase"/>
    <property type="match status" value="1"/>
</dbReference>
<dbReference type="InterPro" id="IPR029068">
    <property type="entry name" value="Glyas_Bleomycin-R_OHBP_Dase"/>
</dbReference>
<dbReference type="AlphaFoldDB" id="A0A5C4JPU0"/>
<reference evidence="2 3" key="2">
    <citation type="submission" date="2019-06" db="EMBL/GenBank/DDBJ databases">
        <title>Martelella lutilitoris sp. nov., isolated from a tidal mudflat.</title>
        <authorList>
            <person name="Kim Y.-J."/>
        </authorList>
    </citation>
    <scope>NUCLEOTIDE SEQUENCE [LARGE SCALE GENOMIC DNA]</scope>
    <source>
        <strain evidence="2 3">GH2-6</strain>
    </source>
</reference>
<dbReference type="OrthoDB" id="9798430at2"/>
<dbReference type="InterPro" id="IPR004360">
    <property type="entry name" value="Glyas_Fos-R_dOase_dom"/>
</dbReference>
<dbReference type="EMBL" id="VCLB01000009">
    <property type="protein sequence ID" value="TNB46659.1"/>
    <property type="molecule type" value="Genomic_DNA"/>
</dbReference>
<dbReference type="CDD" id="cd07251">
    <property type="entry name" value="VOC_like"/>
    <property type="match status" value="1"/>
</dbReference>
<organism evidence="2 3">
    <name type="scientific">Martelella lutilitoris</name>
    <dbReference type="NCBI Taxonomy" id="2583532"/>
    <lineage>
        <taxon>Bacteria</taxon>
        <taxon>Pseudomonadati</taxon>
        <taxon>Pseudomonadota</taxon>
        <taxon>Alphaproteobacteria</taxon>
        <taxon>Hyphomicrobiales</taxon>
        <taxon>Aurantimonadaceae</taxon>
        <taxon>Martelella</taxon>
    </lineage>
</organism>
<accession>A0A5C4JPU0</accession>
<evidence type="ECO:0000313" key="3">
    <source>
        <dbReference type="Proteomes" id="UP000307874"/>
    </source>
</evidence>
<keyword evidence="3" id="KW-1185">Reference proteome</keyword>
<evidence type="ECO:0000313" key="2">
    <source>
        <dbReference type="EMBL" id="TNB46659.1"/>
    </source>
</evidence>
<dbReference type="RefSeq" id="WP_138749647.1">
    <property type="nucleotide sequence ID" value="NZ_VCLB01000009.1"/>
</dbReference>